<dbReference type="Gene3D" id="1.10.10.60">
    <property type="entry name" value="Homeodomain-like"/>
    <property type="match status" value="1"/>
</dbReference>
<dbReference type="AlphaFoldDB" id="A0A2K3YMY6"/>
<evidence type="ECO:0000313" key="2">
    <source>
        <dbReference type="Proteomes" id="UP000242752"/>
    </source>
</evidence>
<dbReference type="RefSeq" id="WP_103358420.1">
    <property type="nucleotide sequence ID" value="NZ_CP113107.1"/>
</dbReference>
<evidence type="ECO:0000313" key="1">
    <source>
        <dbReference type="EMBL" id="PNZ26960.1"/>
    </source>
</evidence>
<dbReference type="GO" id="GO:0003677">
    <property type="term" value="F:DNA binding"/>
    <property type="evidence" value="ECO:0007669"/>
    <property type="project" value="InterPro"/>
</dbReference>
<evidence type="ECO:0008006" key="3">
    <source>
        <dbReference type="Google" id="ProtNLM"/>
    </source>
</evidence>
<dbReference type="PANTHER" id="PTHR33215">
    <property type="entry name" value="PROTEIN DISTAL ANTENNA"/>
    <property type="match status" value="1"/>
</dbReference>
<dbReference type="EMBL" id="PPRF01000047">
    <property type="protein sequence ID" value="PNZ26960.1"/>
    <property type="molecule type" value="Genomic_DNA"/>
</dbReference>
<keyword evidence="2" id="KW-1185">Reference proteome</keyword>
<reference evidence="1 2" key="1">
    <citation type="submission" date="2017-08" db="EMBL/GenBank/DDBJ databases">
        <title>Draft genome sequences of 64 type strains of genus Staph aureus.</title>
        <authorList>
            <person name="Cole K."/>
            <person name="Golubchik T."/>
            <person name="Russell J."/>
            <person name="Foster D."/>
            <person name="Llewelyn M."/>
            <person name="Wilson D."/>
            <person name="Crook D."/>
            <person name="Paul J."/>
        </authorList>
    </citation>
    <scope>NUCLEOTIDE SEQUENCE [LARGE SCALE GENOMIC DNA]</scope>
    <source>
        <strain evidence="1 2">DSM 21968</strain>
    </source>
</reference>
<dbReference type="InterPro" id="IPR002514">
    <property type="entry name" value="Transposase_8"/>
</dbReference>
<sequence>MSKRKYDHSFKMEAIQLVESGRKATEVSRDLDIPIQTLTKWLSVYRKEGEKGFVGSGRRTPKKQSEVDLQKRLKELEEENKILKRLCTSLPKTRSNIQVY</sequence>
<name>A0A2K3YMY6_9STAP</name>
<dbReference type="SUPFAM" id="SSF46689">
    <property type="entry name" value="Homeodomain-like"/>
    <property type="match status" value="1"/>
</dbReference>
<proteinExistence type="predicted"/>
<organism evidence="1 2">
    <name type="scientific">Staphylococcus rostri</name>
    <dbReference type="NCBI Taxonomy" id="522262"/>
    <lineage>
        <taxon>Bacteria</taxon>
        <taxon>Bacillati</taxon>
        <taxon>Bacillota</taxon>
        <taxon>Bacilli</taxon>
        <taxon>Bacillales</taxon>
        <taxon>Staphylococcaceae</taxon>
        <taxon>Staphylococcus</taxon>
    </lineage>
</organism>
<comment type="caution">
    <text evidence="1">The sequence shown here is derived from an EMBL/GenBank/DDBJ whole genome shotgun (WGS) entry which is preliminary data.</text>
</comment>
<dbReference type="PANTHER" id="PTHR33215:SF13">
    <property type="entry name" value="PROTEIN DISTAL ANTENNA"/>
    <property type="match status" value="1"/>
</dbReference>
<dbReference type="GO" id="GO:0004803">
    <property type="term" value="F:transposase activity"/>
    <property type="evidence" value="ECO:0007669"/>
    <property type="project" value="InterPro"/>
</dbReference>
<dbReference type="InterPro" id="IPR051839">
    <property type="entry name" value="RD_transcriptional_regulator"/>
</dbReference>
<gene>
    <name evidence="1" type="ORF">CD122_07760</name>
</gene>
<dbReference type="InterPro" id="IPR009057">
    <property type="entry name" value="Homeodomain-like_sf"/>
</dbReference>
<protein>
    <recommendedName>
        <fullName evidence="3">Transposase</fullName>
    </recommendedName>
</protein>
<dbReference type="Pfam" id="PF01527">
    <property type="entry name" value="HTH_Tnp_1"/>
    <property type="match status" value="1"/>
</dbReference>
<dbReference type="GO" id="GO:0006313">
    <property type="term" value="P:DNA transposition"/>
    <property type="evidence" value="ECO:0007669"/>
    <property type="project" value="InterPro"/>
</dbReference>
<accession>A0A2K3YMY6</accession>
<dbReference type="Proteomes" id="UP000242752">
    <property type="component" value="Unassembled WGS sequence"/>
</dbReference>